<keyword evidence="2" id="KW-1133">Transmembrane helix</keyword>
<dbReference type="EMBL" id="CAJOAX010024493">
    <property type="protein sequence ID" value="CAF4217860.1"/>
    <property type="molecule type" value="Genomic_DNA"/>
</dbReference>
<evidence type="ECO:0000313" key="3">
    <source>
        <dbReference type="EMBL" id="CAF4217860.1"/>
    </source>
</evidence>
<gene>
    <name evidence="3" type="ORF">OTI717_LOCUS39255</name>
</gene>
<organism evidence="3 4">
    <name type="scientific">Rotaria sordida</name>
    <dbReference type="NCBI Taxonomy" id="392033"/>
    <lineage>
        <taxon>Eukaryota</taxon>
        <taxon>Metazoa</taxon>
        <taxon>Spiralia</taxon>
        <taxon>Gnathifera</taxon>
        <taxon>Rotifera</taxon>
        <taxon>Eurotatoria</taxon>
        <taxon>Bdelloidea</taxon>
        <taxon>Philodinida</taxon>
        <taxon>Philodinidae</taxon>
        <taxon>Rotaria</taxon>
    </lineage>
</organism>
<proteinExistence type="predicted"/>
<protein>
    <recommendedName>
        <fullName evidence="5">Retrotransposon gag domain-containing protein</fullName>
    </recommendedName>
</protein>
<keyword evidence="2" id="KW-0472">Membrane</keyword>
<dbReference type="AlphaFoldDB" id="A0A820C7R3"/>
<feature type="region of interest" description="Disordered" evidence="1">
    <location>
        <begin position="17"/>
        <end position="40"/>
    </location>
</feature>
<accession>A0A820C7R3</accession>
<name>A0A820C7R3_9BILA</name>
<evidence type="ECO:0008006" key="5">
    <source>
        <dbReference type="Google" id="ProtNLM"/>
    </source>
</evidence>
<comment type="caution">
    <text evidence="3">The sequence shown here is derived from an EMBL/GenBank/DDBJ whole genome shotgun (WGS) entry which is preliminary data.</text>
</comment>
<reference evidence="3" key="1">
    <citation type="submission" date="2021-02" db="EMBL/GenBank/DDBJ databases">
        <authorList>
            <person name="Nowell W R."/>
        </authorList>
    </citation>
    <scope>NUCLEOTIDE SEQUENCE</scope>
</reference>
<feature type="transmembrane region" description="Helical" evidence="2">
    <location>
        <begin position="185"/>
        <end position="206"/>
    </location>
</feature>
<dbReference type="Proteomes" id="UP000663823">
    <property type="component" value="Unassembled WGS sequence"/>
</dbReference>
<keyword evidence="2" id="KW-0812">Transmembrane</keyword>
<evidence type="ECO:0000313" key="4">
    <source>
        <dbReference type="Proteomes" id="UP000663823"/>
    </source>
</evidence>
<evidence type="ECO:0000256" key="2">
    <source>
        <dbReference type="SAM" id="Phobius"/>
    </source>
</evidence>
<sequence length="233" mass="26971">MLTDEILRAQACKAAQTEGRNARHEVRSRSKSASKDTSFNPTLELARSTTHMEDHQYRNIIDTIPKFSGESRENITDWLDIVSLKFNLLGYDSRQKRRFIPQYLAGNTLKWHLTHREELSSWEEYILAFTSAFPRIITTSRDLNLRMLQDRKQGVTEPFTECYASVIDLCYKHDPNMADFQIIDWLKAVISGCLLFCYGVTVICISRHLLMQLLRRPTPLRPDHPSGSAYTIT</sequence>
<evidence type="ECO:0000256" key="1">
    <source>
        <dbReference type="SAM" id="MobiDB-lite"/>
    </source>
</evidence>